<proteinExistence type="predicted"/>
<dbReference type="Proteomes" id="UP000659223">
    <property type="component" value="Unassembled WGS sequence"/>
</dbReference>
<gene>
    <name evidence="3" type="ORF">GCM10010324_21900</name>
</gene>
<reference evidence="4" key="1">
    <citation type="journal article" date="2019" name="Int. J. Syst. Evol. Microbiol.">
        <title>The Global Catalogue of Microorganisms (GCM) 10K type strain sequencing project: providing services to taxonomists for standard genome sequencing and annotation.</title>
        <authorList>
            <consortium name="The Broad Institute Genomics Platform"/>
            <consortium name="The Broad Institute Genome Sequencing Center for Infectious Disease"/>
            <person name="Wu L."/>
            <person name="Ma J."/>
        </authorList>
    </citation>
    <scope>NUCLEOTIDE SEQUENCE [LARGE SCALE GENOMIC DNA]</scope>
    <source>
        <strain evidence="4">JCM 4586</strain>
    </source>
</reference>
<evidence type="ECO:0000256" key="2">
    <source>
        <dbReference type="SAM" id="Phobius"/>
    </source>
</evidence>
<keyword evidence="2" id="KW-1133">Transmembrane helix</keyword>
<feature type="transmembrane region" description="Helical" evidence="2">
    <location>
        <begin position="36"/>
        <end position="56"/>
    </location>
</feature>
<name>A0ABQ2YAX8_9ACTN</name>
<keyword evidence="2" id="KW-0812">Transmembrane</keyword>
<feature type="transmembrane region" description="Helical" evidence="2">
    <location>
        <begin position="7"/>
        <end position="30"/>
    </location>
</feature>
<feature type="region of interest" description="Disordered" evidence="1">
    <location>
        <begin position="59"/>
        <end position="147"/>
    </location>
</feature>
<evidence type="ECO:0000313" key="3">
    <source>
        <dbReference type="EMBL" id="GGX75977.1"/>
    </source>
</evidence>
<protein>
    <submittedName>
        <fullName evidence="3">Uncharacterized protein</fullName>
    </submittedName>
</protein>
<keyword evidence="4" id="KW-1185">Reference proteome</keyword>
<evidence type="ECO:0000313" key="4">
    <source>
        <dbReference type="Proteomes" id="UP000659223"/>
    </source>
</evidence>
<sequence length="147" mass="14825">MAGRVQMWIGGTIAGVAAAVLAVHLAVAGLEAADKWASVLSLFVGLAGLGVALAGLQRNRQENSKQSVEDSGIDGNLSMVSGTGGNVSITRRLRSRRPAGGAPTVPIPPAGAPSAPNSGQTVRKVTTSGDVSMVQDTGENVDIKEVP</sequence>
<dbReference type="EMBL" id="BMUT01000003">
    <property type="protein sequence ID" value="GGX75977.1"/>
    <property type="molecule type" value="Genomic_DNA"/>
</dbReference>
<feature type="compositionally biased region" description="Polar residues" evidence="1">
    <location>
        <begin position="117"/>
        <end position="138"/>
    </location>
</feature>
<keyword evidence="2" id="KW-0472">Membrane</keyword>
<accession>A0ABQ2YAX8</accession>
<feature type="compositionally biased region" description="Polar residues" evidence="1">
    <location>
        <begin position="78"/>
        <end position="89"/>
    </location>
</feature>
<organism evidence="3 4">
    <name type="scientific">Streptomyces hiroshimensis</name>
    <dbReference type="NCBI Taxonomy" id="66424"/>
    <lineage>
        <taxon>Bacteria</taxon>
        <taxon>Bacillati</taxon>
        <taxon>Actinomycetota</taxon>
        <taxon>Actinomycetes</taxon>
        <taxon>Kitasatosporales</taxon>
        <taxon>Streptomycetaceae</taxon>
        <taxon>Streptomyces</taxon>
    </lineage>
</organism>
<evidence type="ECO:0000256" key="1">
    <source>
        <dbReference type="SAM" id="MobiDB-lite"/>
    </source>
</evidence>
<comment type="caution">
    <text evidence="3">The sequence shown here is derived from an EMBL/GenBank/DDBJ whole genome shotgun (WGS) entry which is preliminary data.</text>
</comment>
<dbReference type="RefSeq" id="WP_190021439.1">
    <property type="nucleotide sequence ID" value="NZ_BMUT01000003.1"/>
</dbReference>